<comment type="subcellular location">
    <subcellularLocation>
        <location evidence="1">Nucleus</location>
    </subcellularLocation>
</comment>
<dbReference type="KEGG" id="mgl:MGL_3163"/>
<evidence type="ECO:0000256" key="3">
    <source>
        <dbReference type="ARBA" id="ARBA00022664"/>
    </source>
</evidence>
<organism evidence="7 8">
    <name type="scientific">Malassezia globosa (strain ATCC MYA-4612 / CBS 7966)</name>
    <name type="common">Dandruff-associated fungus</name>
    <dbReference type="NCBI Taxonomy" id="425265"/>
    <lineage>
        <taxon>Eukaryota</taxon>
        <taxon>Fungi</taxon>
        <taxon>Dikarya</taxon>
        <taxon>Basidiomycota</taxon>
        <taxon>Ustilaginomycotina</taxon>
        <taxon>Malasseziomycetes</taxon>
        <taxon>Malasseziales</taxon>
        <taxon>Malasseziaceae</taxon>
        <taxon>Malassezia</taxon>
    </lineage>
</organism>
<keyword evidence="3" id="KW-0507">mRNA processing</keyword>
<dbReference type="Proteomes" id="UP000008837">
    <property type="component" value="Unassembled WGS sequence"/>
</dbReference>
<sequence length="280" mass="32167">MLSHLMRRTSSTTSQPLLFIFEVRVRVCDPAPIDPSMATTRTALSSTPPHVQSDAKVLNTHVLAYPDALPYYDTEIDHVRGLRETVEQAIEEEKQQLPYAPQDLLPPAHVPWSDKPAWTADWERAKRGESMHAIDTTRYQLPAPSGGAEASEEAWAHALRNAETQLAYMEARLNNIELLRRYGPNLWRLHNYQQEAMVAFEMRAKEHTSHEMDELNRTRKATHLHLGDKISTYESRWRDLVSRNLSIRVATLTTRANMQEIMQRTEDMKRELASMDAAQV</sequence>
<dbReference type="VEuPathDB" id="FungiDB:MGL_3163"/>
<dbReference type="GO" id="GO:0006397">
    <property type="term" value="P:mRNA processing"/>
    <property type="evidence" value="ECO:0007669"/>
    <property type="project" value="UniProtKB-KW"/>
</dbReference>
<proteinExistence type="inferred from homology"/>
<dbReference type="RefSeq" id="XP_001729619.1">
    <property type="nucleotide sequence ID" value="XM_001729567.1"/>
</dbReference>
<evidence type="ECO:0000256" key="1">
    <source>
        <dbReference type="ARBA" id="ARBA00004123"/>
    </source>
</evidence>
<keyword evidence="8" id="KW-1185">Reference proteome</keyword>
<dbReference type="GO" id="GO:0000974">
    <property type="term" value="C:Prp19 complex"/>
    <property type="evidence" value="ECO:0007669"/>
    <property type="project" value="TreeGrafter"/>
</dbReference>
<dbReference type="InParanoid" id="A8Q7Z1"/>
<dbReference type="InterPro" id="IPR008409">
    <property type="entry name" value="SPF27"/>
</dbReference>
<comment type="similarity">
    <text evidence="2">Belongs to the SPF27 family.</text>
</comment>
<dbReference type="OMA" id="WQTANAN"/>
<dbReference type="GO" id="GO:0008380">
    <property type="term" value="P:RNA splicing"/>
    <property type="evidence" value="ECO:0007669"/>
    <property type="project" value="UniProtKB-KW"/>
</dbReference>
<protein>
    <recommendedName>
        <fullName evidence="9">Pre-mRNA-splicing factor SPF27</fullName>
    </recommendedName>
</protein>
<evidence type="ECO:0000256" key="5">
    <source>
        <dbReference type="ARBA" id="ARBA00023187"/>
    </source>
</evidence>
<name>A8Q7Z1_MALGO</name>
<dbReference type="OrthoDB" id="205794at2759"/>
<evidence type="ECO:0000256" key="2">
    <source>
        <dbReference type="ARBA" id="ARBA00010788"/>
    </source>
</evidence>
<dbReference type="Pfam" id="PF05700">
    <property type="entry name" value="BCAS2"/>
    <property type="match status" value="1"/>
</dbReference>
<dbReference type="AlphaFoldDB" id="A8Q7Z1"/>
<dbReference type="PANTHER" id="PTHR13296">
    <property type="entry name" value="BCAS2 PROTEIN"/>
    <property type="match status" value="1"/>
</dbReference>
<evidence type="ECO:0000256" key="6">
    <source>
        <dbReference type="ARBA" id="ARBA00023242"/>
    </source>
</evidence>
<comment type="caution">
    <text evidence="7">The sequence shown here is derived from an EMBL/GenBank/DDBJ whole genome shotgun (WGS) entry which is preliminary data.</text>
</comment>
<dbReference type="EMBL" id="AAYY01000011">
    <property type="protein sequence ID" value="EDP42405.1"/>
    <property type="molecule type" value="Genomic_DNA"/>
</dbReference>
<keyword evidence="6" id="KW-0539">Nucleus</keyword>
<evidence type="ECO:0000313" key="8">
    <source>
        <dbReference type="Proteomes" id="UP000008837"/>
    </source>
</evidence>
<dbReference type="GO" id="GO:0071013">
    <property type="term" value="C:catalytic step 2 spliceosome"/>
    <property type="evidence" value="ECO:0007669"/>
    <property type="project" value="TreeGrafter"/>
</dbReference>
<evidence type="ECO:0008006" key="9">
    <source>
        <dbReference type="Google" id="ProtNLM"/>
    </source>
</evidence>
<gene>
    <name evidence="7" type="ORF">MGL_3163</name>
</gene>
<dbReference type="PANTHER" id="PTHR13296:SF0">
    <property type="entry name" value="PRE-MRNA-SPLICING FACTOR SPF27"/>
    <property type="match status" value="1"/>
</dbReference>
<evidence type="ECO:0000313" key="7">
    <source>
        <dbReference type="EMBL" id="EDP42405.1"/>
    </source>
</evidence>
<reference evidence="7 8" key="1">
    <citation type="journal article" date="2007" name="Proc. Natl. Acad. Sci. U.S.A.">
        <title>Dandruff-associated Malassezia genomes reveal convergent and divergent virulence traits shared with plant and human fungal pathogens.</title>
        <authorList>
            <person name="Xu J."/>
            <person name="Saunders C.W."/>
            <person name="Hu P."/>
            <person name="Grant R.A."/>
            <person name="Boekhout T."/>
            <person name="Kuramae E.E."/>
            <person name="Kronstad J.W."/>
            <person name="Deangelis Y.M."/>
            <person name="Reeder N.L."/>
            <person name="Johnstone K.R."/>
            <person name="Leland M."/>
            <person name="Fieno A.M."/>
            <person name="Begley W.M."/>
            <person name="Sun Y."/>
            <person name="Lacey M.P."/>
            <person name="Chaudhary T."/>
            <person name="Keough T."/>
            <person name="Chu L."/>
            <person name="Sears R."/>
            <person name="Yuan B."/>
            <person name="Dawson T.L.Jr."/>
        </authorList>
    </citation>
    <scope>NUCLEOTIDE SEQUENCE [LARGE SCALE GENOMIC DNA]</scope>
    <source>
        <strain evidence="8">ATCC MYA-4612 / CBS 7966</strain>
    </source>
</reference>
<keyword evidence="5" id="KW-0508">mRNA splicing</keyword>
<dbReference type="STRING" id="425265.A8Q7Z1"/>
<dbReference type="GeneID" id="5853925"/>
<dbReference type="GO" id="GO:0071011">
    <property type="term" value="C:precatalytic spliceosome"/>
    <property type="evidence" value="ECO:0007669"/>
    <property type="project" value="TreeGrafter"/>
</dbReference>
<evidence type="ECO:0000256" key="4">
    <source>
        <dbReference type="ARBA" id="ARBA00022728"/>
    </source>
</evidence>
<keyword evidence="4" id="KW-0747">Spliceosome</keyword>
<accession>A8Q7Z1</accession>